<evidence type="ECO:0000313" key="2">
    <source>
        <dbReference type="Proteomes" id="UP000273159"/>
    </source>
</evidence>
<comment type="caution">
    <text evidence="1">The sequence shown here is derived from an EMBL/GenBank/DDBJ whole genome shotgun (WGS) entry which is preliminary data.</text>
</comment>
<protein>
    <submittedName>
        <fullName evidence="1">Uncharacterized protein</fullName>
    </submittedName>
</protein>
<dbReference type="AlphaFoldDB" id="A0A3B0FA66"/>
<sequence length="149" mass="16010">MTHADDLRAWARGMYPTEAATELLLKAFGGKFAAPGNPWVHTSTEPEGPGQVRAWIDFAAIPEEVGPLSGGERRFLMLAASLAEDVPVVLGDLVSGLDRENLDLVLAAIAHAGGSHQHSDIRFNEDGSMSLGKGYLDSLHPWPRTLRAV</sequence>
<proteinExistence type="predicted"/>
<evidence type="ECO:0000313" key="1">
    <source>
        <dbReference type="EMBL" id="RKO21834.1"/>
    </source>
</evidence>
<reference evidence="2" key="2">
    <citation type="submission" date="2018-10" db="EMBL/GenBank/DDBJ databases">
        <authorList>
            <person name="Wang Y."/>
            <person name="Wang J."/>
            <person name="Yang X."/>
            <person name="Wang Z."/>
            <person name="Huang Y."/>
        </authorList>
    </citation>
    <scope>NUCLEOTIDE SEQUENCE [LARGE SCALE GENOMIC DNA]</scope>
    <source>
        <strain evidence="2">J015</strain>
    </source>
</reference>
<dbReference type="Proteomes" id="UP000273159">
    <property type="component" value="Unassembled WGS sequence"/>
</dbReference>
<dbReference type="RefSeq" id="WP_120693054.1">
    <property type="nucleotide sequence ID" value="NZ_RBNH01000015.1"/>
</dbReference>
<accession>A0A3B0FA66</accession>
<gene>
    <name evidence="1" type="ORF">D7Z96_15345</name>
</gene>
<dbReference type="CDD" id="cd00267">
    <property type="entry name" value="ABC_ATPase"/>
    <property type="match status" value="1"/>
</dbReference>
<organism evidence="1 2">
    <name type="scientific">Pseudarthrobacter phenanthrenivorans</name>
    <name type="common">Arthrobacter phenanthrenivorans</name>
    <dbReference type="NCBI Taxonomy" id="361575"/>
    <lineage>
        <taxon>Bacteria</taxon>
        <taxon>Bacillati</taxon>
        <taxon>Actinomycetota</taxon>
        <taxon>Actinomycetes</taxon>
        <taxon>Micrococcales</taxon>
        <taxon>Micrococcaceae</taxon>
        <taxon>Pseudarthrobacter</taxon>
    </lineage>
</organism>
<reference evidence="1 2" key="1">
    <citation type="submission" date="2018-10" db="EMBL/GenBank/DDBJ databases">
        <title>Genome-guide identification and characterization of bacteria that degrade polycyclic aromatic hydrocarbons and resist hexavalent chromium simultaneously.</title>
        <authorList>
            <person name="Feng H."/>
        </authorList>
    </citation>
    <scope>NUCLEOTIDE SEQUENCE [LARGE SCALE GENOMIC DNA]</scope>
    <source>
        <strain evidence="1 2">J015</strain>
    </source>
</reference>
<dbReference type="EMBL" id="RBNH01000015">
    <property type="protein sequence ID" value="RKO21834.1"/>
    <property type="molecule type" value="Genomic_DNA"/>
</dbReference>
<name>A0A3B0FA66_PSEPS</name>